<name>A0AAW4EHS5_CITKO</name>
<gene>
    <name evidence="1" type="ORF">I5687_23070</name>
</gene>
<reference evidence="1" key="1">
    <citation type="submission" date="2020-11" db="EMBL/GenBank/DDBJ databases">
        <title>Enhanced detection system for hospital associated transmission using whole genome sequencing surveillance.</title>
        <authorList>
            <person name="Harrison L.H."/>
            <person name="Van Tyne D."/>
            <person name="Marsh J.W."/>
            <person name="Griffith M.P."/>
            <person name="Snyder D.J."/>
            <person name="Cooper V.S."/>
            <person name="Mustapha M."/>
        </authorList>
    </citation>
    <scope>NUCLEOTIDE SEQUENCE</scope>
    <source>
        <strain evidence="1">CB00014</strain>
    </source>
</reference>
<evidence type="ECO:0000313" key="2">
    <source>
        <dbReference type="Proteomes" id="UP000807555"/>
    </source>
</evidence>
<dbReference type="Proteomes" id="UP000807555">
    <property type="component" value="Unassembled WGS sequence"/>
</dbReference>
<protein>
    <submittedName>
        <fullName evidence="1">Uncharacterized protein</fullName>
    </submittedName>
</protein>
<sequence>MNFIHKVKLLKTRVFLVLLLILTIACFSFFAISGFRPMDYQLEKYGISAFRQALKDPESAQFRNIKLVKSEQKGGLYKGGYVCGEFNAKNGFGAYGGFHRFYVHVGARTRFLIPLFGVTHWESDMGFVKENGSLDEKISSLKSFIDRCAQT</sequence>
<comment type="caution">
    <text evidence="1">The sequence shown here is derived from an EMBL/GenBank/DDBJ whole genome shotgun (WGS) entry which is preliminary data.</text>
</comment>
<dbReference type="EMBL" id="JADVNV010000019">
    <property type="protein sequence ID" value="MBJ9870828.1"/>
    <property type="molecule type" value="Genomic_DNA"/>
</dbReference>
<dbReference type="AlphaFoldDB" id="A0AAW4EHS5"/>
<accession>A0AAW4EHS5</accession>
<dbReference type="PROSITE" id="PS51257">
    <property type="entry name" value="PROKAR_LIPOPROTEIN"/>
    <property type="match status" value="1"/>
</dbReference>
<organism evidence="1 2">
    <name type="scientific">Citrobacter koseri</name>
    <name type="common">Citrobacter diversus</name>
    <dbReference type="NCBI Taxonomy" id="545"/>
    <lineage>
        <taxon>Bacteria</taxon>
        <taxon>Pseudomonadati</taxon>
        <taxon>Pseudomonadota</taxon>
        <taxon>Gammaproteobacteria</taxon>
        <taxon>Enterobacterales</taxon>
        <taxon>Enterobacteriaceae</taxon>
        <taxon>Citrobacter</taxon>
    </lineage>
</organism>
<dbReference type="RefSeq" id="WP_070518364.1">
    <property type="nucleotide sequence ID" value="NZ_JADVDU010000013.1"/>
</dbReference>
<proteinExistence type="predicted"/>
<evidence type="ECO:0000313" key="1">
    <source>
        <dbReference type="EMBL" id="MBJ9870828.1"/>
    </source>
</evidence>